<feature type="region of interest" description="Disordered" evidence="1">
    <location>
        <begin position="1"/>
        <end position="64"/>
    </location>
</feature>
<reference evidence="2" key="1">
    <citation type="journal article" date="2004" name="Nature">
        <title>Genome duplication in the teleost fish Tetraodon nigroviridis reveals the early vertebrate proto-karyotype.</title>
        <authorList>
            <person name="Jaillon O."/>
            <person name="Aury J.-M."/>
            <person name="Brunet F."/>
            <person name="Petit J.-L."/>
            <person name="Stange-Thomann N."/>
            <person name="Mauceli E."/>
            <person name="Bouneau L."/>
            <person name="Fischer C."/>
            <person name="Ozouf-Costaz C."/>
            <person name="Bernot A."/>
            <person name="Nicaud S."/>
            <person name="Jaffe D."/>
            <person name="Fisher S."/>
            <person name="Lutfalla G."/>
            <person name="Dossat C."/>
            <person name="Segurens B."/>
            <person name="Dasilva C."/>
            <person name="Salanoubat M."/>
            <person name="Levy M."/>
            <person name="Boudet N."/>
            <person name="Castellano S."/>
            <person name="Anthouard V."/>
            <person name="Jubin C."/>
            <person name="Castelli V."/>
            <person name="Katinka M."/>
            <person name="Vacherie B."/>
            <person name="Biemont C."/>
            <person name="Skalli Z."/>
            <person name="Cattolico L."/>
            <person name="Poulain J."/>
            <person name="De Berardinis V."/>
            <person name="Cruaud C."/>
            <person name="Duprat S."/>
            <person name="Brottier P."/>
            <person name="Coutanceau J.-P."/>
            <person name="Gouzy J."/>
            <person name="Parra G."/>
            <person name="Lardier G."/>
            <person name="Chapple C."/>
            <person name="McKernan K.J."/>
            <person name="McEwan P."/>
            <person name="Bosak S."/>
            <person name="Kellis M."/>
            <person name="Volff J.-N."/>
            <person name="Guigo R."/>
            <person name="Zody M.C."/>
            <person name="Mesirov J."/>
            <person name="Lindblad-Toh K."/>
            <person name="Birren B."/>
            <person name="Nusbaum C."/>
            <person name="Kahn D."/>
            <person name="Robinson-Rechavi M."/>
            <person name="Laudet V."/>
            <person name="Schachter V."/>
            <person name="Quetier F."/>
            <person name="Saurin W."/>
            <person name="Scarpelli C."/>
            <person name="Wincker P."/>
            <person name="Lander E.S."/>
            <person name="Weissenbach J."/>
            <person name="Roest Crollius H."/>
        </authorList>
    </citation>
    <scope>NUCLEOTIDE SEQUENCE [LARGE SCALE GENOMIC DNA]</scope>
</reference>
<dbReference type="KEGG" id="tng:GSTEN00021009G001"/>
<organism evidence="2">
    <name type="scientific">Tetraodon nigroviridis</name>
    <name type="common">Spotted green pufferfish</name>
    <name type="synonym">Chelonodon nigroviridis</name>
    <dbReference type="NCBI Taxonomy" id="99883"/>
    <lineage>
        <taxon>Eukaryota</taxon>
        <taxon>Metazoa</taxon>
        <taxon>Chordata</taxon>
        <taxon>Craniata</taxon>
        <taxon>Vertebrata</taxon>
        <taxon>Euteleostomi</taxon>
        <taxon>Actinopterygii</taxon>
        <taxon>Neopterygii</taxon>
        <taxon>Teleostei</taxon>
        <taxon>Neoteleostei</taxon>
        <taxon>Acanthomorphata</taxon>
        <taxon>Eupercaria</taxon>
        <taxon>Tetraodontiformes</taxon>
        <taxon>Tetradontoidea</taxon>
        <taxon>Tetraodontidae</taxon>
        <taxon>Tetraodon</taxon>
    </lineage>
</organism>
<proteinExistence type="predicted"/>
<evidence type="ECO:0000313" key="2">
    <source>
        <dbReference type="EMBL" id="CAG02044.1"/>
    </source>
</evidence>
<comment type="caution">
    <text evidence="2">The sequence shown here is derived from an EMBL/GenBank/DDBJ whole genome shotgun (WGS) entry which is preliminary data.</text>
</comment>
<evidence type="ECO:0000256" key="1">
    <source>
        <dbReference type="SAM" id="MobiDB-lite"/>
    </source>
</evidence>
<dbReference type="EMBL" id="CAAE01014674">
    <property type="protein sequence ID" value="CAG02044.1"/>
    <property type="molecule type" value="Genomic_DNA"/>
</dbReference>
<protein>
    <submittedName>
        <fullName evidence="2">(spotted green pufferfish) hypothetical protein</fullName>
    </submittedName>
</protein>
<sequence length="64" mass="6845">MEAVSWNGRGGGGDRDPRVIHHRPVDSLCQPGPETPDPSEGTNLTSRKMSIAPNVDRGPAPSPW</sequence>
<accession>Q4SBD8</accession>
<name>Q4SBD8_TETNG</name>
<dbReference type="AlphaFoldDB" id="Q4SBD8"/>
<reference evidence="2" key="2">
    <citation type="submission" date="2004-02" db="EMBL/GenBank/DDBJ databases">
        <authorList>
            <consortium name="Genoscope"/>
            <consortium name="Whitehead Institute Centre for Genome Research"/>
        </authorList>
    </citation>
    <scope>NUCLEOTIDE SEQUENCE</scope>
</reference>
<feature type="compositionally biased region" description="Basic and acidic residues" evidence="1">
    <location>
        <begin position="12"/>
        <end position="25"/>
    </location>
</feature>
<gene>
    <name evidence="2" type="ORF">GSTENG00021009001</name>
</gene>